<proteinExistence type="predicted"/>
<dbReference type="Proteomes" id="UP001281147">
    <property type="component" value="Unassembled WGS sequence"/>
</dbReference>
<evidence type="ECO:0000313" key="2">
    <source>
        <dbReference type="Proteomes" id="UP001281147"/>
    </source>
</evidence>
<comment type="caution">
    <text evidence="1">The sequence shown here is derived from an EMBL/GenBank/DDBJ whole genome shotgun (WGS) entry which is preliminary data.</text>
</comment>
<keyword evidence="2" id="KW-1185">Reference proteome</keyword>
<name>A0ACC3NHP8_9PEZI</name>
<organism evidence="1 2">
    <name type="scientific">Vermiconidia calcicola</name>
    <dbReference type="NCBI Taxonomy" id="1690605"/>
    <lineage>
        <taxon>Eukaryota</taxon>
        <taxon>Fungi</taxon>
        <taxon>Dikarya</taxon>
        <taxon>Ascomycota</taxon>
        <taxon>Pezizomycotina</taxon>
        <taxon>Dothideomycetes</taxon>
        <taxon>Dothideomycetidae</taxon>
        <taxon>Mycosphaerellales</taxon>
        <taxon>Extremaceae</taxon>
        <taxon>Vermiconidia</taxon>
    </lineage>
</organism>
<dbReference type="EMBL" id="JAUTXU010000039">
    <property type="protein sequence ID" value="KAK3717026.1"/>
    <property type="molecule type" value="Genomic_DNA"/>
</dbReference>
<sequence length="124" mass="13974">MSLSTQRLESLLRTETQKAQDEKNAAAKTALEQEVMDLSRQRASLQHDSIALLELLVQHCVLFSIPESFLRRQIDSKAKGDIVLRAMSIATRRAPRAYTEYIAIAISWSGLGASTSLRKRRWSS</sequence>
<accession>A0ACC3NHP8</accession>
<gene>
    <name evidence="1" type="ORF">LTR37_006081</name>
</gene>
<protein>
    <submittedName>
        <fullName evidence="1">Uncharacterized protein</fullName>
    </submittedName>
</protein>
<evidence type="ECO:0000313" key="1">
    <source>
        <dbReference type="EMBL" id="KAK3717026.1"/>
    </source>
</evidence>
<reference evidence="1" key="1">
    <citation type="submission" date="2023-07" db="EMBL/GenBank/DDBJ databases">
        <title>Black Yeasts Isolated from many extreme environments.</title>
        <authorList>
            <person name="Coleine C."/>
            <person name="Stajich J.E."/>
            <person name="Selbmann L."/>
        </authorList>
    </citation>
    <scope>NUCLEOTIDE SEQUENCE</scope>
    <source>
        <strain evidence="1">CCFEE 5714</strain>
    </source>
</reference>